<gene>
    <name evidence="4" type="ORF">LAUMK42_01091</name>
    <name evidence="5" type="ORF">LAUMK4_00881</name>
</gene>
<feature type="compositionally biased region" description="Low complexity" evidence="2">
    <location>
        <begin position="172"/>
        <end position="185"/>
    </location>
</feature>
<dbReference type="Gene3D" id="1.20.1260.20">
    <property type="entry name" value="PPE superfamily"/>
    <property type="match status" value="1"/>
</dbReference>
<feature type="domain" description="PPE" evidence="3">
    <location>
        <begin position="83"/>
        <end position="142"/>
    </location>
</feature>
<evidence type="ECO:0000256" key="2">
    <source>
        <dbReference type="SAM" id="MobiDB-lite"/>
    </source>
</evidence>
<evidence type="ECO:0000256" key="1">
    <source>
        <dbReference type="ARBA" id="ARBA00010652"/>
    </source>
</evidence>
<dbReference type="InterPro" id="IPR038332">
    <property type="entry name" value="PPE_sf"/>
</dbReference>
<feature type="region of interest" description="Disordered" evidence="2">
    <location>
        <begin position="167"/>
        <end position="191"/>
    </location>
</feature>
<dbReference type="AlphaFoldDB" id="A0AB38UNU0"/>
<evidence type="ECO:0000259" key="3">
    <source>
        <dbReference type="Pfam" id="PF00823"/>
    </source>
</evidence>
<proteinExistence type="inferred from homology"/>
<dbReference type="Proteomes" id="UP000271464">
    <property type="component" value="Unassembled WGS sequence"/>
</dbReference>
<keyword evidence="6" id="KW-1185">Reference proteome</keyword>
<dbReference type="EMBL" id="UPHM01000016">
    <property type="protein sequence ID" value="VAZ88817.1"/>
    <property type="molecule type" value="Genomic_DNA"/>
</dbReference>
<sequence length="203" mass="21528">MLPHSILNNRWSHTRAPDRSCGSIEVVLAPAEISESLRPEFWRKANIDVSVGVACVAGYSLPRRCRVARRTRHDIDRGTIVTNFMVLPPEINSLLMFTGAGSAPMLDAASSVRAPTPSIRGTSTVSDLRTRVPATSVSGMRGLATSALRTRACSTPALGTRVRSIPAAGMGTTSTPASSTRARQTPASATRVTSIPAFGMRAI</sequence>
<dbReference type="Proteomes" id="UP000279331">
    <property type="component" value="Unassembled WGS sequence"/>
</dbReference>
<organism evidence="4 7">
    <name type="scientific">Mycobacterium persicum</name>
    <dbReference type="NCBI Taxonomy" id="1487726"/>
    <lineage>
        <taxon>Bacteria</taxon>
        <taxon>Bacillati</taxon>
        <taxon>Actinomycetota</taxon>
        <taxon>Actinomycetes</taxon>
        <taxon>Mycobacteriales</taxon>
        <taxon>Mycobacteriaceae</taxon>
        <taxon>Mycobacterium</taxon>
    </lineage>
</organism>
<name>A0AB38UNU0_9MYCO</name>
<evidence type="ECO:0000313" key="7">
    <source>
        <dbReference type="Proteomes" id="UP000279331"/>
    </source>
</evidence>
<comment type="caution">
    <text evidence="4">The sequence shown here is derived from an EMBL/GenBank/DDBJ whole genome shotgun (WGS) entry which is preliminary data.</text>
</comment>
<evidence type="ECO:0000313" key="5">
    <source>
        <dbReference type="EMBL" id="VAZ88817.1"/>
    </source>
</evidence>
<reference evidence="6 7" key="1">
    <citation type="submission" date="2018-09" db="EMBL/GenBank/DDBJ databases">
        <authorList>
            <person name="Tagini F."/>
        </authorList>
    </citation>
    <scope>NUCLEOTIDE SEQUENCE [LARGE SCALE GENOMIC DNA]</scope>
    <source>
        <strain evidence="5 6">MK4</strain>
        <strain evidence="4 7">MK42</strain>
    </source>
</reference>
<dbReference type="Pfam" id="PF00823">
    <property type="entry name" value="PPE"/>
    <property type="match status" value="1"/>
</dbReference>
<dbReference type="InterPro" id="IPR000030">
    <property type="entry name" value="PPE_dom"/>
</dbReference>
<evidence type="ECO:0000313" key="4">
    <source>
        <dbReference type="EMBL" id="VAZ82284.1"/>
    </source>
</evidence>
<accession>A0AB38UNU0</accession>
<protein>
    <recommendedName>
        <fullName evidence="3">PPE domain-containing protein</fullName>
    </recommendedName>
</protein>
<evidence type="ECO:0000313" key="6">
    <source>
        <dbReference type="Proteomes" id="UP000271464"/>
    </source>
</evidence>
<comment type="similarity">
    <text evidence="1">Belongs to the mycobacterial PPE family.</text>
</comment>
<dbReference type="EMBL" id="UPHL01000026">
    <property type="protein sequence ID" value="VAZ82284.1"/>
    <property type="molecule type" value="Genomic_DNA"/>
</dbReference>
<dbReference type="SUPFAM" id="SSF140459">
    <property type="entry name" value="PE/PPE dimer-like"/>
    <property type="match status" value="1"/>
</dbReference>